<accession>F9WME8</accession>
<feature type="transmembrane region" description="Helical" evidence="1">
    <location>
        <begin position="6"/>
        <end position="24"/>
    </location>
</feature>
<evidence type="ECO:0000313" key="2">
    <source>
        <dbReference type="EMBL" id="CCD18703.1"/>
    </source>
</evidence>
<evidence type="ECO:0000256" key="1">
    <source>
        <dbReference type="SAM" id="Phobius"/>
    </source>
</evidence>
<gene>
    <name evidence="2" type="ORF">TvY486_0014080</name>
</gene>
<evidence type="ECO:0000313" key="3">
    <source>
        <dbReference type="Proteomes" id="UP000009027"/>
    </source>
</evidence>
<name>F9WME8_TRYVY</name>
<keyword evidence="1" id="KW-1133">Transmembrane helix</keyword>
<organism evidence="2 3">
    <name type="scientific">Trypanosoma vivax (strain Y486)</name>
    <dbReference type="NCBI Taxonomy" id="1055687"/>
    <lineage>
        <taxon>Eukaryota</taxon>
        <taxon>Discoba</taxon>
        <taxon>Euglenozoa</taxon>
        <taxon>Kinetoplastea</taxon>
        <taxon>Metakinetoplastina</taxon>
        <taxon>Trypanosomatida</taxon>
        <taxon>Trypanosomatidae</taxon>
        <taxon>Trypanosoma</taxon>
        <taxon>Duttonella</taxon>
    </lineage>
</organism>
<dbReference type="VEuPathDB" id="TriTrypDB:TvY486_0014080"/>
<keyword evidence="1" id="KW-0812">Transmembrane</keyword>
<dbReference type="AlphaFoldDB" id="F9WME8"/>
<proteinExistence type="predicted"/>
<protein>
    <submittedName>
        <fullName evidence="2">Uncharacterized protein</fullName>
    </submittedName>
</protein>
<sequence length="26" mass="2840">MCVFRAVAVMMFVAFVSISARVFASV</sequence>
<dbReference type="EMBL" id="CAEX01001690">
    <property type="protein sequence ID" value="CCD18703.1"/>
    <property type="molecule type" value="Genomic_DNA"/>
</dbReference>
<reference evidence="2 3" key="1">
    <citation type="journal article" date="2012" name="Proc. Natl. Acad. Sci. U.S.A.">
        <title>Antigenic diversity is generated by distinct evolutionary mechanisms in African trypanosome species.</title>
        <authorList>
            <person name="Jackson A.P."/>
            <person name="Berry A."/>
            <person name="Aslett M."/>
            <person name="Allison H.C."/>
            <person name="Burton P."/>
            <person name="Vavrova-Anderson J."/>
            <person name="Brown R."/>
            <person name="Browne H."/>
            <person name="Corton N."/>
            <person name="Hauser H."/>
            <person name="Gamble J."/>
            <person name="Gilderthorp R."/>
            <person name="Marcello L."/>
            <person name="McQuillan J."/>
            <person name="Otto T.D."/>
            <person name="Quail M.A."/>
            <person name="Sanders M.J."/>
            <person name="van Tonder A."/>
            <person name="Ginger M.L."/>
            <person name="Field M.C."/>
            <person name="Barry J.D."/>
            <person name="Hertz-Fowler C."/>
            <person name="Berriman M."/>
        </authorList>
    </citation>
    <scope>NUCLEOTIDE SEQUENCE</scope>
    <source>
        <strain evidence="2 3">Y486</strain>
    </source>
</reference>
<keyword evidence="1" id="KW-0472">Membrane</keyword>
<keyword evidence="3" id="KW-1185">Reference proteome</keyword>
<dbReference type="Proteomes" id="UP000009027">
    <property type="component" value="Unassembled WGS sequence"/>
</dbReference>